<evidence type="ECO:0000259" key="1">
    <source>
        <dbReference type="Pfam" id="PF09659"/>
    </source>
</evidence>
<keyword evidence="3" id="KW-1185">Reference proteome</keyword>
<dbReference type="Pfam" id="PF09659">
    <property type="entry name" value="Cas_Csm6_HEPN"/>
    <property type="match status" value="1"/>
</dbReference>
<dbReference type="Proteomes" id="UP001549037">
    <property type="component" value="Unassembled WGS sequence"/>
</dbReference>
<evidence type="ECO:0000313" key="3">
    <source>
        <dbReference type="Proteomes" id="UP001549037"/>
    </source>
</evidence>
<dbReference type="EMBL" id="JBEPLN010000029">
    <property type="protein sequence ID" value="MET3634876.1"/>
    <property type="molecule type" value="Genomic_DNA"/>
</dbReference>
<accession>A0ABV2JJG6</accession>
<evidence type="ECO:0000313" key="2">
    <source>
        <dbReference type="EMBL" id="MET3634876.1"/>
    </source>
</evidence>
<name>A0ABV2JJG6_9STRE</name>
<dbReference type="RefSeq" id="WP_354369592.1">
    <property type="nucleotide sequence ID" value="NZ_JBEPLN010000029.1"/>
</dbReference>
<organism evidence="2 3">
    <name type="scientific">Streptococcus porcorum</name>
    <dbReference type="NCBI Taxonomy" id="701526"/>
    <lineage>
        <taxon>Bacteria</taxon>
        <taxon>Bacillati</taxon>
        <taxon>Bacillota</taxon>
        <taxon>Bacilli</taxon>
        <taxon>Lactobacillales</taxon>
        <taxon>Streptococcaceae</taxon>
        <taxon>Streptococcus</taxon>
    </lineage>
</organism>
<comment type="caution">
    <text evidence="2">The sequence shown here is derived from an EMBL/GenBank/DDBJ whole genome shotgun (WGS) entry which is preliminary data.</text>
</comment>
<reference evidence="2 3" key="1">
    <citation type="submission" date="2024-06" db="EMBL/GenBank/DDBJ databases">
        <title>Genomic Encyclopedia of Type Strains, Phase IV (KMG-IV): sequencing the most valuable type-strain genomes for metagenomic binning, comparative biology and taxonomic classification.</title>
        <authorList>
            <person name="Goeker M."/>
        </authorList>
    </citation>
    <scope>NUCLEOTIDE SEQUENCE [LARGE SCALE GENOMIC DNA]</scope>
    <source>
        <strain evidence="2 3">DSM 28302</strain>
    </source>
</reference>
<protein>
    <recommendedName>
        <fullName evidence="1">Csm6 HEPN domain-containing protein</fullName>
    </recommendedName>
</protein>
<proteinExistence type="predicted"/>
<sequence length="266" mass="31402">MSHLLYEQIDSFAKNYYYKQALDTVKLIKDAPADLSFILQLLSERRELKLDLVFEEDQARKFFARYRFTLSQNKELEKERLANYLLDLEAKVRVGDLIDFCRASSPLIYRIYLALITKKLPDLEEYIHNSKDTSYDKWRLDRIEKSDNPYLKAFYKQNKHQPLVNSSSLLSLIECMDYPKEVITSVRKLRHFEKSIRNPLAHLIKPFDEEILASSTGFSSQVFLDLMIFLVKEIGVNYSSRPYYFDKANQEVIIPLLKESLKNTKD</sequence>
<gene>
    <name evidence="2" type="ORF">ABID28_001537</name>
</gene>
<dbReference type="InterPro" id="IPR053941">
    <property type="entry name" value="Csm6_HEPN"/>
</dbReference>
<feature type="domain" description="Csm6 HEPN" evidence="1">
    <location>
        <begin position="78"/>
        <end position="253"/>
    </location>
</feature>